<comment type="caution">
    <text evidence="1">The sequence shown here is derived from an EMBL/GenBank/DDBJ whole genome shotgun (WGS) entry which is preliminary data.</text>
</comment>
<dbReference type="Pfam" id="PF06219">
    <property type="entry name" value="DUF1005"/>
    <property type="match status" value="1"/>
</dbReference>
<dbReference type="AlphaFoldDB" id="A0A5J9VGB1"/>
<dbReference type="InterPro" id="IPR010410">
    <property type="entry name" value="DUF1005"/>
</dbReference>
<dbReference type="PANTHER" id="PTHR31317:SF14">
    <property type="entry name" value="DUF1005 FAMILY PROTEIN (DUF1005)"/>
    <property type="match status" value="1"/>
</dbReference>
<feature type="non-terminal residue" evidence="1">
    <location>
        <position position="1"/>
    </location>
</feature>
<dbReference type="EMBL" id="RWGY01000009">
    <property type="protein sequence ID" value="TVU35169.1"/>
    <property type="molecule type" value="Genomic_DNA"/>
</dbReference>
<name>A0A5J9VGB1_9POAL</name>
<reference evidence="1 2" key="1">
    <citation type="journal article" date="2019" name="Sci. Rep.">
        <title>A high-quality genome of Eragrostis curvula grass provides insights into Poaceae evolution and supports new strategies to enhance forage quality.</title>
        <authorList>
            <person name="Carballo J."/>
            <person name="Santos B.A.C.M."/>
            <person name="Zappacosta D."/>
            <person name="Garbus I."/>
            <person name="Selva J.P."/>
            <person name="Gallo C.A."/>
            <person name="Diaz A."/>
            <person name="Albertini E."/>
            <person name="Caccamo M."/>
            <person name="Echenique V."/>
        </authorList>
    </citation>
    <scope>NUCLEOTIDE SEQUENCE [LARGE SCALE GENOMIC DNA]</scope>
    <source>
        <strain evidence="2">cv. Victoria</strain>
        <tissue evidence="1">Leaf</tissue>
    </source>
</reference>
<dbReference type="OrthoDB" id="748166at2759"/>
<sequence>MDPCAFVRLTVDQLLLKLPSVPRPSSGSGVHPSATPCFFTLHLQDHPSLSRTAPLPLASGAGAAAAHADPIVLSLDAAAVQRLSARPAELVVSVHAGQTGSNCGMSAARALGRVRVAVDVARAAAGETVVARDGWVDVGKPASSSSSSSSSARAQIHMVVRAEPDPRYVFQFGGEPECGPVVYQVPGGGAGGGQRQPVFTCRFSAGRRITRTRSLTPQSSMSRSPSRRLRSWLSNTLHGDVGRDAQSRREQRKGWTVTIHDLSGSPVAAASMVTPFVPSPGSGRVSRANPGSWLILQATGSGPSSTSWKPWARLEAWRERGPVDALGYRLELVFDSGPTECTVPIAESSISTKRGGQFVIDPATFTEAAAAGAAWPFAGGFVMGSTVEGEGRASRPTVQVGVQHVTCMGDVAVFVALSAAVDLCMDACKLFSQRLRKELCQDQDE</sequence>
<proteinExistence type="predicted"/>
<dbReference type="Proteomes" id="UP000324897">
    <property type="component" value="Unassembled WGS sequence"/>
</dbReference>
<gene>
    <name evidence="1" type="ORF">EJB05_17046</name>
</gene>
<protein>
    <recommendedName>
        <fullName evidence="3">DUF1005 domain-containing protein</fullName>
    </recommendedName>
</protein>
<dbReference type="PANTHER" id="PTHR31317">
    <property type="entry name" value="OS08G0163500 PROTEIN"/>
    <property type="match status" value="1"/>
</dbReference>
<organism evidence="1 2">
    <name type="scientific">Eragrostis curvula</name>
    <name type="common">weeping love grass</name>
    <dbReference type="NCBI Taxonomy" id="38414"/>
    <lineage>
        <taxon>Eukaryota</taxon>
        <taxon>Viridiplantae</taxon>
        <taxon>Streptophyta</taxon>
        <taxon>Embryophyta</taxon>
        <taxon>Tracheophyta</taxon>
        <taxon>Spermatophyta</taxon>
        <taxon>Magnoliopsida</taxon>
        <taxon>Liliopsida</taxon>
        <taxon>Poales</taxon>
        <taxon>Poaceae</taxon>
        <taxon>PACMAD clade</taxon>
        <taxon>Chloridoideae</taxon>
        <taxon>Eragrostideae</taxon>
        <taxon>Eragrostidinae</taxon>
        <taxon>Eragrostis</taxon>
    </lineage>
</organism>
<accession>A0A5J9VGB1</accession>
<evidence type="ECO:0000313" key="2">
    <source>
        <dbReference type="Proteomes" id="UP000324897"/>
    </source>
</evidence>
<evidence type="ECO:0000313" key="1">
    <source>
        <dbReference type="EMBL" id="TVU35169.1"/>
    </source>
</evidence>
<keyword evidence="2" id="KW-1185">Reference proteome</keyword>
<dbReference type="Gramene" id="TVU35169">
    <property type="protein sequence ID" value="TVU35169"/>
    <property type="gene ID" value="EJB05_17046"/>
</dbReference>
<evidence type="ECO:0008006" key="3">
    <source>
        <dbReference type="Google" id="ProtNLM"/>
    </source>
</evidence>